<dbReference type="PANTHER" id="PTHR16022">
    <property type="entry name" value="WD REPEAT DOMAIN 60"/>
    <property type="match status" value="1"/>
</dbReference>
<dbReference type="FunCoup" id="A9UXY6">
    <property type="interactions" value="279"/>
</dbReference>
<evidence type="ECO:0000256" key="1">
    <source>
        <dbReference type="SAM" id="MobiDB-lite"/>
    </source>
</evidence>
<feature type="compositionally biased region" description="Acidic residues" evidence="1">
    <location>
        <begin position="86"/>
        <end position="107"/>
    </location>
</feature>
<feature type="region of interest" description="Disordered" evidence="1">
    <location>
        <begin position="1"/>
        <end position="167"/>
    </location>
</feature>
<dbReference type="STRING" id="81824.A9UXY6"/>
<proteinExistence type="predicted"/>
<dbReference type="InterPro" id="IPR036322">
    <property type="entry name" value="WD40_repeat_dom_sf"/>
</dbReference>
<dbReference type="GO" id="GO:0005929">
    <property type="term" value="C:cilium"/>
    <property type="evidence" value="ECO:0007669"/>
    <property type="project" value="GOC"/>
</dbReference>
<dbReference type="InterPro" id="IPR042505">
    <property type="entry name" value="DYNC2I1"/>
</dbReference>
<name>A9UXY6_MONBE</name>
<dbReference type="InParanoid" id="A9UXY6"/>
<gene>
    <name evidence="2" type="ORF">MONBRDRAFT_24858</name>
</gene>
<dbReference type="GO" id="GO:0005868">
    <property type="term" value="C:cytoplasmic dynein complex"/>
    <property type="evidence" value="ECO:0000318"/>
    <property type="project" value="GO_Central"/>
</dbReference>
<feature type="compositionally biased region" description="Low complexity" evidence="1">
    <location>
        <begin position="129"/>
        <end position="144"/>
    </location>
</feature>
<dbReference type="RefSeq" id="XP_001745190.1">
    <property type="nucleotide sequence ID" value="XM_001745138.1"/>
</dbReference>
<dbReference type="Proteomes" id="UP000001357">
    <property type="component" value="Unassembled WGS sequence"/>
</dbReference>
<accession>A9UXY6</accession>
<dbReference type="GO" id="GO:0000242">
    <property type="term" value="C:pericentriolar material"/>
    <property type="evidence" value="ECO:0000318"/>
    <property type="project" value="GO_Central"/>
</dbReference>
<dbReference type="AlphaFoldDB" id="A9UXY6"/>
<dbReference type="eggNOG" id="KOG1587">
    <property type="taxonomic scope" value="Eukaryota"/>
</dbReference>
<dbReference type="KEGG" id="mbr:MONBRDRAFT_24858"/>
<dbReference type="PANTHER" id="PTHR16022:SF0">
    <property type="entry name" value="CYTOPLASMIC DYNEIN 2 INTERMEDIATE CHAIN 1"/>
    <property type="match status" value="1"/>
</dbReference>
<dbReference type="GO" id="GO:0042073">
    <property type="term" value="P:intraciliary transport"/>
    <property type="evidence" value="ECO:0007669"/>
    <property type="project" value="InterPro"/>
</dbReference>
<dbReference type="InterPro" id="IPR015943">
    <property type="entry name" value="WD40/YVTN_repeat-like_dom_sf"/>
</dbReference>
<feature type="compositionally biased region" description="Polar residues" evidence="1">
    <location>
        <begin position="200"/>
        <end position="213"/>
    </location>
</feature>
<sequence length="711" mass="75769">MSQAYGSGLGGSSARRSKPRTNKPTQPKAKASSKPSSSSSSKPSSKPSSKSGSARAAARRDRLAGAPEQAGRPRPGQAPKPAVEEAPAEDAYEDDFEEPDYEDDFESASEPSDPEAQSTESDSDTNTEAAPPSARPSAAPSSPRGQRQLQSHVVPARSLPTVSQTDPDDIDEVMRLVPTTSIAVLAHVVNAIRAENARSTITRGGLRPTTSASARPGTSRGLRISNETPTRSSAVAAAHLLDVPGAASPRMQSLRSASQRIRHNAALARTARRAKALSAMVTLETSSFQLLDIAPCSEYELYIRSYGKSGRQQAATQSGELSLEHEMQTEEIETCTRWTQYPADDLRGAGEVGATTSSKVDTDSEQTIIDAQRLSEHNDHAPRHSFLLKASRVVLTLLQEDVDQSAAGTGQHERGHGQATSPLEACGHTTTLAPTFALLAGRHVVALDACRSKPHLLLTLHAEPPPGTKRSADMGEGLICIWDLSSPSVPLHVLVSQDKLTCCKFGNEAATVAVAGTIDGAVLAWDLNESLALHTSRHRKTQKYSVRHPSFRADFTTQPRSHESAVVALERIGRSEDHQEQSNFQFVSLDEGLYAPKVDAGGSITELGLRPGSALTLVSAGWTQVRPRNHRFAQHAFTCLAVPQSNPSHILAGTTHGSILRAVRFGSAVAPSEFVANINLLASCPASCTAIDFCPSTPSYFLAVCLDLNEP</sequence>
<protein>
    <recommendedName>
        <fullName evidence="4">WD repeat-containing protein 60</fullName>
    </recommendedName>
</protein>
<evidence type="ECO:0008006" key="4">
    <source>
        <dbReference type="Google" id="ProtNLM"/>
    </source>
</evidence>
<feature type="compositionally biased region" description="Polar residues" evidence="1">
    <location>
        <begin position="115"/>
        <end position="128"/>
    </location>
</feature>
<evidence type="ECO:0000313" key="3">
    <source>
        <dbReference type="Proteomes" id="UP000001357"/>
    </source>
</evidence>
<dbReference type="OMA" id="PHIMINE"/>
<dbReference type="GeneID" id="5890524"/>
<dbReference type="Gene3D" id="2.130.10.10">
    <property type="entry name" value="YVTN repeat-like/Quinoprotein amine dehydrogenase"/>
    <property type="match status" value="1"/>
</dbReference>
<feature type="compositionally biased region" description="Low complexity" evidence="1">
    <location>
        <begin position="27"/>
        <end position="56"/>
    </location>
</feature>
<dbReference type="GO" id="GO:0045504">
    <property type="term" value="F:dynein heavy chain binding"/>
    <property type="evidence" value="ECO:0007669"/>
    <property type="project" value="InterPro"/>
</dbReference>
<feature type="region of interest" description="Disordered" evidence="1">
    <location>
        <begin position="200"/>
        <end position="225"/>
    </location>
</feature>
<evidence type="ECO:0000313" key="2">
    <source>
        <dbReference type="EMBL" id="EDQ89768.1"/>
    </source>
</evidence>
<dbReference type="EMBL" id="CH991549">
    <property type="protein sequence ID" value="EDQ89768.1"/>
    <property type="molecule type" value="Genomic_DNA"/>
</dbReference>
<dbReference type="GO" id="GO:0045503">
    <property type="term" value="F:dynein light chain binding"/>
    <property type="evidence" value="ECO:0000318"/>
    <property type="project" value="GO_Central"/>
</dbReference>
<keyword evidence="3" id="KW-1185">Reference proteome</keyword>
<dbReference type="GO" id="GO:0060271">
    <property type="term" value="P:cilium assembly"/>
    <property type="evidence" value="ECO:0000318"/>
    <property type="project" value="GO_Central"/>
</dbReference>
<reference evidence="2 3" key="1">
    <citation type="journal article" date="2008" name="Nature">
        <title>The genome of the choanoflagellate Monosiga brevicollis and the origin of metazoans.</title>
        <authorList>
            <consortium name="JGI Sequencing"/>
            <person name="King N."/>
            <person name="Westbrook M.J."/>
            <person name="Young S.L."/>
            <person name="Kuo A."/>
            <person name="Abedin M."/>
            <person name="Chapman J."/>
            <person name="Fairclough S."/>
            <person name="Hellsten U."/>
            <person name="Isogai Y."/>
            <person name="Letunic I."/>
            <person name="Marr M."/>
            <person name="Pincus D."/>
            <person name="Putnam N."/>
            <person name="Rokas A."/>
            <person name="Wright K.J."/>
            <person name="Zuzow R."/>
            <person name="Dirks W."/>
            <person name="Good M."/>
            <person name="Goodstein D."/>
            <person name="Lemons D."/>
            <person name="Li W."/>
            <person name="Lyons J.B."/>
            <person name="Morris A."/>
            <person name="Nichols S."/>
            <person name="Richter D.J."/>
            <person name="Salamov A."/>
            <person name="Bork P."/>
            <person name="Lim W.A."/>
            <person name="Manning G."/>
            <person name="Miller W.T."/>
            <person name="McGinnis W."/>
            <person name="Shapiro H."/>
            <person name="Tjian R."/>
            <person name="Grigoriev I.V."/>
            <person name="Rokhsar D."/>
        </authorList>
    </citation>
    <scope>NUCLEOTIDE SEQUENCE [LARGE SCALE GENOMIC DNA]</scope>
    <source>
        <strain evidence="3">MX1 / ATCC 50154</strain>
    </source>
</reference>
<dbReference type="SUPFAM" id="SSF50978">
    <property type="entry name" value="WD40 repeat-like"/>
    <property type="match status" value="1"/>
</dbReference>
<organism evidence="2 3">
    <name type="scientific">Monosiga brevicollis</name>
    <name type="common">Choanoflagellate</name>
    <dbReference type="NCBI Taxonomy" id="81824"/>
    <lineage>
        <taxon>Eukaryota</taxon>
        <taxon>Choanoflagellata</taxon>
        <taxon>Craspedida</taxon>
        <taxon>Salpingoecidae</taxon>
        <taxon>Monosiga</taxon>
    </lineage>
</organism>